<dbReference type="InterPro" id="IPR050706">
    <property type="entry name" value="Cyclic-di-GMP_PDE-like"/>
</dbReference>
<dbReference type="Pfam" id="PF00563">
    <property type="entry name" value="EAL"/>
    <property type="match status" value="1"/>
</dbReference>
<dbReference type="SMART" id="SM00052">
    <property type="entry name" value="EAL"/>
    <property type="match status" value="1"/>
</dbReference>
<evidence type="ECO:0000259" key="1">
    <source>
        <dbReference type="PROSITE" id="PS50883"/>
    </source>
</evidence>
<dbReference type="HOGENOM" id="CLU_000445_70_50_5"/>
<dbReference type="PANTHER" id="PTHR33121">
    <property type="entry name" value="CYCLIC DI-GMP PHOSPHODIESTERASE PDEF"/>
    <property type="match status" value="1"/>
</dbReference>
<dbReference type="RefSeq" id="WP_013270016.1">
    <property type="nucleotide sequence ID" value="NC_014375.1"/>
</dbReference>
<accession>D9QLM1</accession>
<keyword evidence="3" id="KW-1185">Reference proteome</keyword>
<dbReference type="OrthoDB" id="7251575at2"/>
<dbReference type="Gene3D" id="3.20.20.450">
    <property type="entry name" value="EAL domain"/>
    <property type="match status" value="1"/>
</dbReference>
<evidence type="ECO:0000313" key="3">
    <source>
        <dbReference type="Proteomes" id="UP000002696"/>
    </source>
</evidence>
<organism evidence="2 3">
    <name type="scientific">Brevundimonas subvibrioides (strain ATCC 15264 / DSM 4735 / LMG 14903 / NBRC 16000 / CB 81)</name>
    <name type="common">Caulobacter subvibrioides</name>
    <dbReference type="NCBI Taxonomy" id="633149"/>
    <lineage>
        <taxon>Bacteria</taxon>
        <taxon>Pseudomonadati</taxon>
        <taxon>Pseudomonadota</taxon>
        <taxon>Alphaproteobacteria</taxon>
        <taxon>Caulobacterales</taxon>
        <taxon>Caulobacteraceae</taxon>
        <taxon>Brevundimonas</taxon>
    </lineage>
</organism>
<dbReference type="eggNOG" id="COG2200">
    <property type="taxonomic scope" value="Bacteria"/>
</dbReference>
<dbReference type="PANTHER" id="PTHR33121:SF70">
    <property type="entry name" value="SIGNALING PROTEIN YKOW"/>
    <property type="match status" value="1"/>
</dbReference>
<dbReference type="CDD" id="cd01948">
    <property type="entry name" value="EAL"/>
    <property type="match status" value="1"/>
</dbReference>
<dbReference type="InterPro" id="IPR001633">
    <property type="entry name" value="EAL_dom"/>
</dbReference>
<name>D9QLM1_BRESC</name>
<dbReference type="InterPro" id="IPR035919">
    <property type="entry name" value="EAL_sf"/>
</dbReference>
<reference evidence="3" key="1">
    <citation type="journal article" date="2011" name="J. Bacteriol.">
        <title>Genome sequences of eight morphologically diverse alphaproteobacteria.</title>
        <authorList>
            <consortium name="US DOE Joint Genome Institute"/>
            <person name="Brown P.J."/>
            <person name="Kysela D.T."/>
            <person name="Buechlein A."/>
            <person name="Hemmerich C."/>
            <person name="Brun Y.V."/>
        </authorList>
    </citation>
    <scope>NUCLEOTIDE SEQUENCE [LARGE SCALE GENOMIC DNA]</scope>
    <source>
        <strain evidence="3">ATCC 15264 / DSM 4735 / LMG 14903 / NBRC 16000 / CB 81</strain>
    </source>
</reference>
<dbReference type="AlphaFoldDB" id="D9QLM1"/>
<proteinExistence type="predicted"/>
<gene>
    <name evidence="2" type="ordered locus">Bresu_2608</name>
</gene>
<dbReference type="EMBL" id="CP002102">
    <property type="protein sequence ID" value="ADL01915.1"/>
    <property type="molecule type" value="Genomic_DNA"/>
</dbReference>
<dbReference type="InParanoid" id="D9QLM1"/>
<protein>
    <submittedName>
        <fullName evidence="2">Diguanylate phosphodiesterase</fullName>
    </submittedName>
</protein>
<dbReference type="Proteomes" id="UP000002696">
    <property type="component" value="Chromosome"/>
</dbReference>
<dbReference type="KEGG" id="bsb:Bresu_2608"/>
<evidence type="ECO:0000313" key="2">
    <source>
        <dbReference type="EMBL" id="ADL01915.1"/>
    </source>
</evidence>
<dbReference type="STRING" id="633149.Bresu_2608"/>
<sequence length="531" mass="56373">MQNLKRLLGFAFAASDLLIEIHPQGKVVFAMGSGPSTDVLAETLVGSSIFDGVGKASAKAVEAVLATLKPGTRSPAVEVLFAAGDSRVRRATVRLFMMPDLAPHISGAVTWEGPAYRLHDPQSRPALTPGAFLDRARDVLTAPGASADLAVSFVDVSGLQAAEALGEAGERLNARVQAALQAASVDGNSTGQLGPERFALLRDRSVDVDLAGEVRELGLSEGLDLGVRATEVGIDVGGDSLNTLRALRFAVEGCLKDGGLDRPELTFTASLSRTLRNADAFRAMVRDRGFELHYQPIVDLKTGAVHHFEALARFRGTNGPADTIHMAEELALIESFDVAVAEKALGRLRRPGSGLLKFAVNVSGASLADDRYVQSLLRMTAARPEERRRLIVEITESAALADVDAANRRLGALRAAGIKVCIDDFGAGSASYDYLRGLSVDTVKIDGKFVEGVETDPRARTLIGHLVELCGSLKVATIAEMIETQGAADILRDLGVDHGQGWLFGKAEAEPRTQLQALDPGRRMGEIVGWG</sequence>
<dbReference type="PROSITE" id="PS50883">
    <property type="entry name" value="EAL"/>
    <property type="match status" value="1"/>
</dbReference>
<dbReference type="BioCyc" id="BSUB633149:G1GM8-2613-MONOMER"/>
<feature type="domain" description="EAL" evidence="1">
    <location>
        <begin position="273"/>
        <end position="521"/>
    </location>
</feature>
<dbReference type="GO" id="GO:0071111">
    <property type="term" value="F:cyclic-guanylate-specific phosphodiesterase activity"/>
    <property type="evidence" value="ECO:0007669"/>
    <property type="project" value="InterPro"/>
</dbReference>
<dbReference type="SUPFAM" id="SSF141868">
    <property type="entry name" value="EAL domain-like"/>
    <property type="match status" value="1"/>
</dbReference>